<feature type="compositionally biased region" description="Low complexity" evidence="3">
    <location>
        <begin position="73"/>
        <end position="83"/>
    </location>
</feature>
<dbReference type="Pfam" id="PF00172">
    <property type="entry name" value="Zn_clus"/>
    <property type="match status" value="1"/>
</dbReference>
<feature type="domain" description="Zn(2)-C6 fungal-type" evidence="4">
    <location>
        <begin position="365"/>
        <end position="395"/>
    </location>
</feature>
<dbReference type="Gene3D" id="4.10.240.10">
    <property type="entry name" value="Zn(2)-C6 fungal-type DNA-binding domain"/>
    <property type="match status" value="1"/>
</dbReference>
<accession>A0A2U3ECL1</accession>
<feature type="compositionally biased region" description="Low complexity" evidence="3">
    <location>
        <begin position="467"/>
        <end position="503"/>
    </location>
</feature>
<keyword evidence="2" id="KW-0539">Nucleus</keyword>
<feature type="compositionally biased region" description="Basic and acidic residues" evidence="3">
    <location>
        <begin position="686"/>
        <end position="701"/>
    </location>
</feature>
<evidence type="ECO:0000259" key="4">
    <source>
        <dbReference type="PROSITE" id="PS50048"/>
    </source>
</evidence>
<dbReference type="InterPro" id="IPR036864">
    <property type="entry name" value="Zn2-C6_fun-type_DNA-bd_sf"/>
</dbReference>
<feature type="compositionally biased region" description="Polar residues" evidence="3">
    <location>
        <begin position="165"/>
        <end position="174"/>
    </location>
</feature>
<dbReference type="AlphaFoldDB" id="A0A2U3ECL1"/>
<organism evidence="5 6">
    <name type="scientific">Purpureocillium lilacinum</name>
    <name type="common">Paecilomyces lilacinus</name>
    <dbReference type="NCBI Taxonomy" id="33203"/>
    <lineage>
        <taxon>Eukaryota</taxon>
        <taxon>Fungi</taxon>
        <taxon>Dikarya</taxon>
        <taxon>Ascomycota</taxon>
        <taxon>Pezizomycotina</taxon>
        <taxon>Sordariomycetes</taxon>
        <taxon>Hypocreomycetidae</taxon>
        <taxon>Hypocreales</taxon>
        <taxon>Ophiocordycipitaceae</taxon>
        <taxon>Purpureocillium</taxon>
    </lineage>
</organism>
<evidence type="ECO:0000313" key="6">
    <source>
        <dbReference type="Proteomes" id="UP000245956"/>
    </source>
</evidence>
<comment type="caution">
    <text evidence="5">The sequence shown here is derived from an EMBL/GenBank/DDBJ whole genome shotgun (WGS) entry which is preliminary data.</text>
</comment>
<dbReference type="PROSITE" id="PS00463">
    <property type="entry name" value="ZN2_CY6_FUNGAL_1"/>
    <property type="match status" value="1"/>
</dbReference>
<evidence type="ECO:0000256" key="3">
    <source>
        <dbReference type="SAM" id="MobiDB-lite"/>
    </source>
</evidence>
<gene>
    <name evidence="5" type="ORF">PCL_10880</name>
</gene>
<feature type="region of interest" description="Disordered" evidence="3">
    <location>
        <begin position="453"/>
        <end position="503"/>
    </location>
</feature>
<feature type="compositionally biased region" description="Pro residues" evidence="3">
    <location>
        <begin position="715"/>
        <end position="724"/>
    </location>
</feature>
<dbReference type="EMBL" id="LCWV01000006">
    <property type="protein sequence ID" value="PWI72257.1"/>
    <property type="molecule type" value="Genomic_DNA"/>
</dbReference>
<dbReference type="PANTHER" id="PTHR37534:SF46">
    <property type="entry name" value="ZN(II)2CYS6 TRANSCRIPTION FACTOR (EUROFUNG)"/>
    <property type="match status" value="1"/>
</dbReference>
<dbReference type="PROSITE" id="PS50048">
    <property type="entry name" value="ZN2_CY6_FUNGAL_2"/>
    <property type="match status" value="1"/>
</dbReference>
<sequence length="949" mass="103032">MVLCLLARAGRSVREFCLGRGLQLCPGSVPSPRTVQRGKMEAPRSINSHSAPSASHPLRSGVPARPAAPAPIQPASAAASPNPQRSVIHHVHEMVPAHPSSSDLEQDMEEEEVWARATAIQSPAGHRPSAASHPLPFPVFAEDSQPIGNALPTTGSMVPRKAPKTASTAVQSRSRPPPNHRLTRRRVDESTCDPFQLPQHRARDTAGTHLDRRQRQRRCTSRPATANRRPTEPTSTTNTTRRRRHPSETTQQRRQGRDPSTCKAHVQVRTCREYITAPRAPPPDAAPPGPARESGARQHQMGSDSRPVCHRCAQIKQACDGSLPCARCVRLSLPCRPRNSVSASDGAESQNGDVPKARIRRVQTGCLMCKRRKKKCDEIKPRCGDCRRLCLDCAWPPERHSRSKAAAAAAAVAASSTSTSSSSSSSTAAVSKHNSVDAVIPPPAAADAPMMEIPIRNSPSPVSTPASGRHGSYDSSSHSSHGSHTSSHPSHGSFSHPPDQTPSMAMATAAMSMPATTTAGMANGLSLDMSPGKVSWDMSNSSPGWIEAITPISNGSPAASFESTPMTSLSVYVPQLLPQLSAPQDKALLNHYSTIVSSILSRRASSTNPYNNYLLPMAQGNDLVLHCILALSANHWRKLQPDMGDRGLLHKSKATQSLARLLPHVDRTSADIALRGVEAASQGRKAFIDDPKEATGRHDDGPLQVSATAGQGSSTPPPPRPTCRPPLIGEEEAEAAALDRMTAMPDEEDSAVYGIPKELFHLVDRVNTLADLRSTRVDRASEAAFRDHAKEIEGRINHWSYEYGGMSRAVWSLTPANDDVLHATMAFEYAIRLRLHQIVEGYDLGDPKVGQFVDGILECVQKIRYGSPLETCLLYPLVMAGGSCWKLEHRVIIQDRLLIMERTCGFGYIYNARDLVERVWAKRDQVEGTGAIVNWARIRYYEMNGLVVF</sequence>
<dbReference type="GO" id="GO:0000981">
    <property type="term" value="F:DNA-binding transcription factor activity, RNA polymerase II-specific"/>
    <property type="evidence" value="ECO:0007669"/>
    <property type="project" value="InterPro"/>
</dbReference>
<evidence type="ECO:0000313" key="5">
    <source>
        <dbReference type="EMBL" id="PWI72257.1"/>
    </source>
</evidence>
<feature type="compositionally biased region" description="Basic and acidic residues" evidence="3">
    <location>
        <begin position="201"/>
        <end position="213"/>
    </location>
</feature>
<feature type="region of interest" description="Disordered" evidence="3">
    <location>
        <begin position="683"/>
        <end position="726"/>
    </location>
</feature>
<feature type="compositionally biased region" description="Polar residues" evidence="3">
    <location>
        <begin position="705"/>
        <end position="714"/>
    </location>
</feature>
<feature type="region of interest" description="Disordered" evidence="3">
    <location>
        <begin position="27"/>
        <end position="83"/>
    </location>
</feature>
<dbReference type="SMART" id="SM00066">
    <property type="entry name" value="GAL4"/>
    <property type="match status" value="2"/>
</dbReference>
<dbReference type="SUPFAM" id="SSF57701">
    <property type="entry name" value="Zn2/Cys6 DNA-binding domain"/>
    <property type="match status" value="2"/>
</dbReference>
<evidence type="ECO:0000256" key="1">
    <source>
        <dbReference type="ARBA" id="ARBA00004123"/>
    </source>
</evidence>
<comment type="subcellular location">
    <subcellularLocation>
        <location evidence="1">Nucleus</location>
    </subcellularLocation>
</comment>
<feature type="region of interest" description="Disordered" evidence="3">
    <location>
        <begin position="120"/>
        <end position="304"/>
    </location>
</feature>
<feature type="region of interest" description="Disordered" evidence="3">
    <location>
        <begin position="415"/>
        <end position="434"/>
    </location>
</feature>
<name>A0A2U3ECL1_PURLI</name>
<dbReference type="GO" id="GO:0008270">
    <property type="term" value="F:zinc ion binding"/>
    <property type="evidence" value="ECO:0007669"/>
    <property type="project" value="InterPro"/>
</dbReference>
<dbReference type="PANTHER" id="PTHR37534">
    <property type="entry name" value="TRANSCRIPTIONAL ACTIVATOR PROTEIN UGA3"/>
    <property type="match status" value="1"/>
</dbReference>
<feature type="compositionally biased region" description="Polar residues" evidence="3">
    <location>
        <begin position="457"/>
        <end position="466"/>
    </location>
</feature>
<dbReference type="Proteomes" id="UP000245956">
    <property type="component" value="Unassembled WGS sequence"/>
</dbReference>
<dbReference type="Pfam" id="PF11951">
    <property type="entry name" value="Fungal_trans_2"/>
    <property type="match status" value="2"/>
</dbReference>
<dbReference type="InterPro" id="IPR001138">
    <property type="entry name" value="Zn2Cys6_DnaBD"/>
</dbReference>
<evidence type="ECO:0000256" key="2">
    <source>
        <dbReference type="ARBA" id="ARBA00023242"/>
    </source>
</evidence>
<dbReference type="GO" id="GO:0005634">
    <property type="term" value="C:nucleus"/>
    <property type="evidence" value="ECO:0007669"/>
    <property type="project" value="UniProtKB-SubCell"/>
</dbReference>
<protein>
    <recommendedName>
        <fullName evidence="4">Zn(2)-C6 fungal-type domain-containing protein</fullName>
    </recommendedName>
</protein>
<dbReference type="CDD" id="cd00067">
    <property type="entry name" value="GAL4"/>
    <property type="match status" value="2"/>
</dbReference>
<feature type="compositionally biased region" description="Pro residues" evidence="3">
    <location>
        <begin position="279"/>
        <end position="290"/>
    </location>
</feature>
<proteinExistence type="predicted"/>
<dbReference type="InterPro" id="IPR021858">
    <property type="entry name" value="Fun_TF"/>
</dbReference>
<reference evidence="5 6" key="1">
    <citation type="journal article" date="2016" name="Front. Microbiol.">
        <title>Genome and transcriptome sequences reveal the specific parasitism of the nematophagous Purpureocillium lilacinum 36-1.</title>
        <authorList>
            <person name="Xie J."/>
            <person name="Li S."/>
            <person name="Mo C."/>
            <person name="Xiao X."/>
            <person name="Peng D."/>
            <person name="Wang G."/>
            <person name="Xiao Y."/>
        </authorList>
    </citation>
    <scope>NUCLEOTIDE SEQUENCE [LARGE SCALE GENOMIC DNA]</scope>
    <source>
        <strain evidence="5 6">36-1</strain>
    </source>
</reference>